<dbReference type="InterPro" id="IPR013525">
    <property type="entry name" value="ABC2_TM"/>
</dbReference>
<feature type="transmembrane region" description="Helical" evidence="6">
    <location>
        <begin position="250"/>
        <end position="273"/>
    </location>
</feature>
<evidence type="ECO:0000256" key="4">
    <source>
        <dbReference type="ARBA" id="ARBA00022989"/>
    </source>
</evidence>
<evidence type="ECO:0000256" key="6">
    <source>
        <dbReference type="SAM" id="Phobius"/>
    </source>
</evidence>
<organism evidence="8 9">
    <name type="scientific">Novipirellula caenicola</name>
    <dbReference type="NCBI Taxonomy" id="1536901"/>
    <lineage>
        <taxon>Bacteria</taxon>
        <taxon>Pseudomonadati</taxon>
        <taxon>Planctomycetota</taxon>
        <taxon>Planctomycetia</taxon>
        <taxon>Pirellulales</taxon>
        <taxon>Pirellulaceae</taxon>
        <taxon>Novipirellula</taxon>
    </lineage>
</organism>
<evidence type="ECO:0000256" key="5">
    <source>
        <dbReference type="ARBA" id="ARBA00023136"/>
    </source>
</evidence>
<evidence type="ECO:0000256" key="2">
    <source>
        <dbReference type="ARBA" id="ARBA00022475"/>
    </source>
</evidence>
<evidence type="ECO:0000313" key="8">
    <source>
        <dbReference type="EMBL" id="GAA5510202.1"/>
    </source>
</evidence>
<dbReference type="InterPro" id="IPR051449">
    <property type="entry name" value="ABC-2_transporter_component"/>
</dbReference>
<comment type="caution">
    <text evidence="8">The sequence shown here is derived from an EMBL/GenBank/DDBJ whole genome shotgun (WGS) entry which is preliminary data.</text>
</comment>
<feature type="transmembrane region" description="Helical" evidence="6">
    <location>
        <begin position="316"/>
        <end position="335"/>
    </location>
</feature>
<dbReference type="RefSeq" id="WP_345687914.1">
    <property type="nucleotide sequence ID" value="NZ_BAABRO010000020.1"/>
</dbReference>
<dbReference type="EMBL" id="BAABRO010000020">
    <property type="protein sequence ID" value="GAA5510202.1"/>
    <property type="molecule type" value="Genomic_DNA"/>
</dbReference>
<dbReference type="Proteomes" id="UP001416858">
    <property type="component" value="Unassembled WGS sequence"/>
</dbReference>
<proteinExistence type="predicted"/>
<name>A0ABP9W251_9BACT</name>
<keyword evidence="4 6" id="KW-1133">Transmembrane helix</keyword>
<dbReference type="PANTHER" id="PTHR30294">
    <property type="entry name" value="MEMBRANE COMPONENT OF ABC TRANSPORTER YHHJ-RELATED"/>
    <property type="match status" value="1"/>
</dbReference>
<evidence type="ECO:0000256" key="3">
    <source>
        <dbReference type="ARBA" id="ARBA00022692"/>
    </source>
</evidence>
<feature type="transmembrane region" description="Helical" evidence="6">
    <location>
        <begin position="288"/>
        <end position="309"/>
    </location>
</feature>
<evidence type="ECO:0000256" key="1">
    <source>
        <dbReference type="ARBA" id="ARBA00004651"/>
    </source>
</evidence>
<comment type="subcellular location">
    <subcellularLocation>
        <location evidence="1">Cell membrane</location>
        <topology evidence="1">Multi-pass membrane protein</topology>
    </subcellularLocation>
</comment>
<keyword evidence="3 6" id="KW-0812">Transmembrane</keyword>
<keyword evidence="5 6" id="KW-0472">Membrane</keyword>
<dbReference type="Pfam" id="PF12698">
    <property type="entry name" value="ABC2_membrane_3"/>
    <property type="match status" value="1"/>
</dbReference>
<feature type="domain" description="ABC-2 type transporter transmembrane" evidence="7">
    <location>
        <begin position="20"/>
        <end position="391"/>
    </location>
</feature>
<reference evidence="8 9" key="1">
    <citation type="submission" date="2024-02" db="EMBL/GenBank/DDBJ databases">
        <title>Rhodopirellula caenicola NBRC 110016.</title>
        <authorList>
            <person name="Ichikawa N."/>
            <person name="Katano-Makiyama Y."/>
            <person name="Hidaka K."/>
        </authorList>
    </citation>
    <scope>NUCLEOTIDE SEQUENCE [LARGE SCALE GENOMIC DNA]</scope>
    <source>
        <strain evidence="8 9">NBRC 110016</strain>
    </source>
</reference>
<feature type="transmembrane region" description="Helical" evidence="6">
    <location>
        <begin position="377"/>
        <end position="395"/>
    </location>
</feature>
<keyword evidence="9" id="KW-1185">Reference proteome</keyword>
<evidence type="ECO:0000313" key="9">
    <source>
        <dbReference type="Proteomes" id="UP001416858"/>
    </source>
</evidence>
<accession>A0ABP9W251</accession>
<keyword evidence="2" id="KW-1003">Cell membrane</keyword>
<sequence length="401" mass="43692">MIATIFQISLLRLWNNKQELVMVLVLPILFFSIFAMIFSRGVSSGDAAINVAIVDDDMTATSQRIASLLKQQSALQIDLGLLNTTKRWPIERLNRVVLRDHDVATVVYLPRGIEANLKSRSKSTVKLFSEGSNPIGDQIIRVMLAQVVAAATRDSPPANSLDPASSSASLERSAKATTADVGAADSLIDVESNNLFGAGKHNPKIAMYAAGIAVMFLLFSATGAGGSLLEEHEAGTLDRLLSSQLSVSELLAGKWLYIMCLGCVQLTVMFLWAQQVFSVDLFGHRSGFALMTFCTASATASLGICLAVFCRSRTQLTAVSTVLILTMSALGGSMVPRYVMSQEMQQWGKLTFNAWALDGYQKVFWYDLPVTSLRLEVTVLLGMTIILACIARLYADRWDTR</sequence>
<feature type="transmembrane region" description="Helical" evidence="6">
    <location>
        <begin position="205"/>
        <end position="229"/>
    </location>
</feature>
<protein>
    <recommendedName>
        <fullName evidence="7">ABC-2 type transporter transmembrane domain-containing protein</fullName>
    </recommendedName>
</protein>
<evidence type="ECO:0000259" key="7">
    <source>
        <dbReference type="Pfam" id="PF12698"/>
    </source>
</evidence>
<dbReference type="Gene3D" id="3.40.1710.10">
    <property type="entry name" value="abc type-2 transporter like domain"/>
    <property type="match status" value="1"/>
</dbReference>
<feature type="transmembrane region" description="Helical" evidence="6">
    <location>
        <begin position="20"/>
        <end position="38"/>
    </location>
</feature>
<gene>
    <name evidence="8" type="ORF">Rcae01_05708</name>
</gene>
<dbReference type="PANTHER" id="PTHR30294:SF38">
    <property type="entry name" value="TRANSPORT PERMEASE PROTEIN"/>
    <property type="match status" value="1"/>
</dbReference>